<gene>
    <name evidence="1" type="ORF">PACILC2_19790</name>
</gene>
<evidence type="ECO:0000313" key="2">
    <source>
        <dbReference type="Proteomes" id="UP000680304"/>
    </source>
</evidence>
<sequence length="54" mass="6199">MFTIREYRQLGPGNTLSYNGTIYTLAKPAHFRFETKMTVEVRETLSACGTRANR</sequence>
<keyword evidence="2" id="KW-1185">Reference proteome</keyword>
<comment type="caution">
    <text evidence="1">The sequence shown here is derived from an EMBL/GenBank/DDBJ whole genome shotgun (WGS) entry which is preliminary data.</text>
</comment>
<dbReference type="Proteomes" id="UP000680304">
    <property type="component" value="Unassembled WGS sequence"/>
</dbReference>
<accession>A0ABQ4N5J2</accession>
<name>A0ABQ4N5J2_9BACL</name>
<organism evidence="1 2">
    <name type="scientific">Paenibacillus cisolokensis</name>
    <dbReference type="NCBI Taxonomy" id="1658519"/>
    <lineage>
        <taxon>Bacteria</taxon>
        <taxon>Bacillati</taxon>
        <taxon>Bacillota</taxon>
        <taxon>Bacilli</taxon>
        <taxon>Bacillales</taxon>
        <taxon>Paenibacillaceae</taxon>
        <taxon>Paenibacillus</taxon>
    </lineage>
</organism>
<dbReference type="EMBL" id="BOVJ01000062">
    <property type="protein sequence ID" value="GIQ63411.1"/>
    <property type="molecule type" value="Genomic_DNA"/>
</dbReference>
<proteinExistence type="predicted"/>
<protein>
    <submittedName>
        <fullName evidence="1">Uncharacterized protein</fullName>
    </submittedName>
</protein>
<evidence type="ECO:0000313" key="1">
    <source>
        <dbReference type="EMBL" id="GIQ63411.1"/>
    </source>
</evidence>
<reference evidence="1 2" key="1">
    <citation type="submission" date="2021-04" db="EMBL/GenBank/DDBJ databases">
        <title>Draft genome sequence of Paenibacillus cisolokensis, LC2-13A.</title>
        <authorList>
            <person name="Uke A."/>
            <person name="Chhe C."/>
            <person name="Baramee S."/>
            <person name="Kosugi A."/>
        </authorList>
    </citation>
    <scope>NUCLEOTIDE SEQUENCE [LARGE SCALE GENOMIC DNA]</scope>
    <source>
        <strain evidence="1 2">LC2-13A</strain>
    </source>
</reference>